<gene>
    <name evidence="2" type="ORF">DSM5745_06585</name>
</gene>
<accession>A0A3D8RR94</accession>
<feature type="region of interest" description="Disordered" evidence="1">
    <location>
        <begin position="86"/>
        <end position="112"/>
    </location>
</feature>
<feature type="compositionally biased region" description="Low complexity" evidence="1">
    <location>
        <begin position="27"/>
        <end position="47"/>
    </location>
</feature>
<dbReference type="RefSeq" id="XP_026602905.1">
    <property type="nucleotide sequence ID" value="XM_026748601.1"/>
</dbReference>
<feature type="region of interest" description="Disordered" evidence="1">
    <location>
        <begin position="159"/>
        <end position="202"/>
    </location>
</feature>
<feature type="compositionally biased region" description="Low complexity" evidence="1">
    <location>
        <begin position="180"/>
        <end position="195"/>
    </location>
</feature>
<dbReference type="EMBL" id="PVWQ01000007">
    <property type="protein sequence ID" value="RDW76593.1"/>
    <property type="molecule type" value="Genomic_DNA"/>
</dbReference>
<feature type="compositionally biased region" description="Polar residues" evidence="1">
    <location>
        <begin position="86"/>
        <end position="96"/>
    </location>
</feature>
<reference evidence="2 3" key="1">
    <citation type="journal article" date="2018" name="IMA Fungus">
        <title>IMA Genome-F 9: Draft genome sequence of Annulohypoxylon stygium, Aspergillus mulundensis, Berkeleyomyces basicola (syn. Thielaviopsis basicola), Ceratocystis smalleyi, two Cercospora beticola strains, Coleophoma cylindrospora, Fusarium fracticaudum, Phialophora cf. hyalina, and Morchella septimelata.</title>
        <authorList>
            <person name="Wingfield B.D."/>
            <person name="Bills G.F."/>
            <person name="Dong Y."/>
            <person name="Huang W."/>
            <person name="Nel W.J."/>
            <person name="Swalarsk-Parry B.S."/>
            <person name="Vaghefi N."/>
            <person name="Wilken P.M."/>
            <person name="An Z."/>
            <person name="de Beer Z.W."/>
            <person name="De Vos L."/>
            <person name="Chen L."/>
            <person name="Duong T.A."/>
            <person name="Gao Y."/>
            <person name="Hammerbacher A."/>
            <person name="Kikkert J.R."/>
            <person name="Li Y."/>
            <person name="Li H."/>
            <person name="Li K."/>
            <person name="Li Q."/>
            <person name="Liu X."/>
            <person name="Ma X."/>
            <person name="Naidoo K."/>
            <person name="Pethybridge S.J."/>
            <person name="Sun J."/>
            <person name="Steenkamp E.T."/>
            <person name="van der Nest M.A."/>
            <person name="van Wyk S."/>
            <person name="Wingfield M.J."/>
            <person name="Xiong C."/>
            <person name="Yue Q."/>
            <person name="Zhang X."/>
        </authorList>
    </citation>
    <scope>NUCLEOTIDE SEQUENCE [LARGE SCALE GENOMIC DNA]</scope>
    <source>
        <strain evidence="2 3">DSM 5745</strain>
    </source>
</reference>
<evidence type="ECO:0000256" key="1">
    <source>
        <dbReference type="SAM" id="MobiDB-lite"/>
    </source>
</evidence>
<dbReference type="GeneID" id="38116955"/>
<dbReference type="Proteomes" id="UP000256690">
    <property type="component" value="Unassembled WGS sequence"/>
</dbReference>
<sequence length="216" mass="23272">MTSLLCACLPFLTPYIPWTRPRPKPTSPSTSPSPSTSNHPTTAPPSSGLESSTTPMPLPDSTINPAYISEQEVHEMLGISNWTRDPHTYTNTNRPPSSIYGPESSSLPPTPTTPYSFQFQLHGYLVSTVEATTMTHEHMLAERPLSAYTYTSASTLRSASASAAERNGPGVDCVDGDNGTEPSPSTSTSTSTESSNGMIHKEVIVEQRIEYVPSHT</sequence>
<name>A0A3D8RR94_9EURO</name>
<evidence type="ECO:0000313" key="3">
    <source>
        <dbReference type="Proteomes" id="UP000256690"/>
    </source>
</evidence>
<organism evidence="2 3">
    <name type="scientific">Aspergillus mulundensis</name>
    <dbReference type="NCBI Taxonomy" id="1810919"/>
    <lineage>
        <taxon>Eukaryota</taxon>
        <taxon>Fungi</taxon>
        <taxon>Dikarya</taxon>
        <taxon>Ascomycota</taxon>
        <taxon>Pezizomycotina</taxon>
        <taxon>Eurotiomycetes</taxon>
        <taxon>Eurotiomycetidae</taxon>
        <taxon>Eurotiales</taxon>
        <taxon>Aspergillaceae</taxon>
        <taxon>Aspergillus</taxon>
        <taxon>Aspergillus subgen. Nidulantes</taxon>
    </lineage>
</organism>
<evidence type="ECO:0000313" key="2">
    <source>
        <dbReference type="EMBL" id="RDW76593.1"/>
    </source>
</evidence>
<dbReference type="AlphaFoldDB" id="A0A3D8RR94"/>
<protein>
    <submittedName>
        <fullName evidence="2">Uncharacterized protein</fullName>
    </submittedName>
</protein>
<proteinExistence type="predicted"/>
<feature type="region of interest" description="Disordered" evidence="1">
    <location>
        <begin position="19"/>
        <end position="63"/>
    </location>
</feature>
<keyword evidence="3" id="KW-1185">Reference proteome</keyword>
<comment type="caution">
    <text evidence="2">The sequence shown here is derived from an EMBL/GenBank/DDBJ whole genome shotgun (WGS) entry which is preliminary data.</text>
</comment>